<organism evidence="1">
    <name type="scientific">Anopheles coluzzii</name>
    <name type="common">African malaria mosquito</name>
    <dbReference type="NCBI Taxonomy" id="1518534"/>
    <lineage>
        <taxon>Eukaryota</taxon>
        <taxon>Metazoa</taxon>
        <taxon>Ecdysozoa</taxon>
        <taxon>Arthropoda</taxon>
        <taxon>Hexapoda</taxon>
        <taxon>Insecta</taxon>
        <taxon>Pterygota</taxon>
        <taxon>Neoptera</taxon>
        <taxon>Endopterygota</taxon>
        <taxon>Diptera</taxon>
        <taxon>Nematocera</taxon>
        <taxon>Culicoidea</taxon>
        <taxon>Culicidae</taxon>
        <taxon>Anophelinae</taxon>
        <taxon>Anopheles</taxon>
    </lineage>
</organism>
<reference evidence="1" key="1">
    <citation type="submission" date="2022-08" db="UniProtKB">
        <authorList>
            <consortium name="EnsemblMetazoa"/>
        </authorList>
    </citation>
    <scope>IDENTIFICATION</scope>
</reference>
<sequence>MANPHVSSTACVNLSYISWYESYIGRSSRLKQVCAFGRFCSGTSAVRWMVKSRGPTAPVEPWRARKPWSGTRHEPVTNCSSWARISGEYDSTICGKKNRKQRESS</sequence>
<dbReference type="AlphaFoldDB" id="A0A8W7PUK0"/>
<dbReference type="Proteomes" id="UP000075882">
    <property type="component" value="Unassembled WGS sequence"/>
</dbReference>
<proteinExistence type="predicted"/>
<protein>
    <submittedName>
        <fullName evidence="1">Uncharacterized protein</fullName>
    </submittedName>
</protein>
<accession>A0A8W7PUK0</accession>
<dbReference type="EnsemblMetazoa" id="ACOM038121-RA">
    <property type="protein sequence ID" value="ACOM038121-PA.1"/>
    <property type="gene ID" value="ACOM038121"/>
</dbReference>
<name>A0A8W7PUK0_ANOCL</name>
<evidence type="ECO:0000313" key="1">
    <source>
        <dbReference type="EnsemblMetazoa" id="ACOM038121-PA.1"/>
    </source>
</evidence>